<keyword evidence="2" id="KW-1185">Reference proteome</keyword>
<name>A0A8S1M0U0_9CILI</name>
<dbReference type="EMBL" id="CAJJDN010000028">
    <property type="protein sequence ID" value="CAD8071481.1"/>
    <property type="molecule type" value="Genomic_DNA"/>
</dbReference>
<accession>A0A8S1M0U0</accession>
<gene>
    <name evidence="1" type="ORF">PSON_ATCC_30995.1.T0280081</name>
</gene>
<dbReference type="AlphaFoldDB" id="A0A8S1M0U0"/>
<sequence length="190" mass="23463">MRLNIYNQVINLGNSQSHENNYQLIYIMKIRFIQDKFDFLFIQKQTHIECKLRYDKILRLYSRQKIHRRQICVIIHLCQRRGLEDFQYFYTKTKEDLKEKLQIRIMYMEIFIKFDKGRMDIWIKMNFVDLLPGLNWYTLIKIQKKINLSNFIIQLNKLYLNSQSLLTEHDFEIFLKTALKQQDTDYLKLF</sequence>
<dbReference type="Proteomes" id="UP000692954">
    <property type="component" value="Unassembled WGS sequence"/>
</dbReference>
<reference evidence="1" key="1">
    <citation type="submission" date="2021-01" db="EMBL/GenBank/DDBJ databases">
        <authorList>
            <consortium name="Genoscope - CEA"/>
            <person name="William W."/>
        </authorList>
    </citation>
    <scope>NUCLEOTIDE SEQUENCE</scope>
</reference>
<evidence type="ECO:0000313" key="1">
    <source>
        <dbReference type="EMBL" id="CAD8071481.1"/>
    </source>
</evidence>
<protein>
    <submittedName>
        <fullName evidence="1">Uncharacterized protein</fullName>
    </submittedName>
</protein>
<organism evidence="1 2">
    <name type="scientific">Paramecium sonneborni</name>
    <dbReference type="NCBI Taxonomy" id="65129"/>
    <lineage>
        <taxon>Eukaryota</taxon>
        <taxon>Sar</taxon>
        <taxon>Alveolata</taxon>
        <taxon>Ciliophora</taxon>
        <taxon>Intramacronucleata</taxon>
        <taxon>Oligohymenophorea</taxon>
        <taxon>Peniculida</taxon>
        <taxon>Parameciidae</taxon>
        <taxon>Paramecium</taxon>
    </lineage>
</organism>
<comment type="caution">
    <text evidence="1">The sequence shown here is derived from an EMBL/GenBank/DDBJ whole genome shotgun (WGS) entry which is preliminary data.</text>
</comment>
<proteinExistence type="predicted"/>
<evidence type="ECO:0000313" key="2">
    <source>
        <dbReference type="Proteomes" id="UP000692954"/>
    </source>
</evidence>